<dbReference type="CDD" id="cd03349">
    <property type="entry name" value="LbH_XAT"/>
    <property type="match status" value="1"/>
</dbReference>
<evidence type="ECO:0000256" key="1">
    <source>
        <dbReference type="ARBA" id="ARBA00007274"/>
    </source>
</evidence>
<dbReference type="SUPFAM" id="SSF51161">
    <property type="entry name" value="Trimeric LpxA-like enzymes"/>
    <property type="match status" value="1"/>
</dbReference>
<dbReference type="Pfam" id="PF00132">
    <property type="entry name" value="Hexapep"/>
    <property type="match status" value="1"/>
</dbReference>
<dbReference type="Proteomes" id="UP000321258">
    <property type="component" value="Unassembled WGS sequence"/>
</dbReference>
<evidence type="ECO:0000256" key="4">
    <source>
        <dbReference type="ARBA" id="ARBA00023251"/>
    </source>
</evidence>
<dbReference type="InterPro" id="IPR050179">
    <property type="entry name" value="Trans_hexapeptide_repeat"/>
</dbReference>
<sequence length="226" mass="24287">MPHDPRFGPDPDLLHPLSGHRRVTFVKNLALPDTVSVGAYTYYDDPAGPNAFLDNILYHFPFLGDRLVIGRFCAIAAGTRFLMNGGNHRMSGPSTYPFPIFGGGWTGCFPGELDFPNRGDTVVGNDVWFGMGATVMPGVTIGDGAVIGTLAVVAQDVPPYAIVAGNPARIVRRRLSETEAARMQAIAWWDWEPERITHALPAISGGDVDALEAVARTGSNWVASHG</sequence>
<evidence type="ECO:0000256" key="5">
    <source>
        <dbReference type="ARBA" id="ARBA00023315"/>
    </source>
</evidence>
<accession>A0A512ISM9</accession>
<dbReference type="OrthoDB" id="9815592at2"/>
<evidence type="ECO:0000313" key="6">
    <source>
        <dbReference type="EMBL" id="GEP00710.1"/>
    </source>
</evidence>
<keyword evidence="4" id="KW-0046">Antibiotic resistance</keyword>
<dbReference type="PANTHER" id="PTHR43300">
    <property type="entry name" value="ACETYLTRANSFERASE"/>
    <property type="match status" value="1"/>
</dbReference>
<evidence type="ECO:0000313" key="7">
    <source>
        <dbReference type="Proteomes" id="UP000321258"/>
    </source>
</evidence>
<keyword evidence="3" id="KW-0677">Repeat</keyword>
<dbReference type="Gene3D" id="2.160.10.10">
    <property type="entry name" value="Hexapeptide repeat proteins"/>
    <property type="match status" value="1"/>
</dbReference>
<dbReference type="InterPro" id="IPR001451">
    <property type="entry name" value="Hexapep"/>
</dbReference>
<reference evidence="6 7" key="1">
    <citation type="submission" date="2019-07" db="EMBL/GenBank/DDBJ databases">
        <title>Whole genome shotgun sequence of Methylobacterium haplocladii NBRC 107714.</title>
        <authorList>
            <person name="Hosoyama A."/>
            <person name="Uohara A."/>
            <person name="Ohji S."/>
            <person name="Ichikawa N."/>
        </authorList>
    </citation>
    <scope>NUCLEOTIDE SEQUENCE [LARGE SCALE GENOMIC DNA]</scope>
    <source>
        <strain evidence="6 7">NBRC 107714</strain>
    </source>
</reference>
<keyword evidence="5" id="KW-0012">Acyltransferase</keyword>
<keyword evidence="7" id="KW-1185">Reference proteome</keyword>
<dbReference type="RefSeq" id="WP_147080243.1">
    <property type="nucleotide sequence ID" value="NZ_BJZT01000034.1"/>
</dbReference>
<dbReference type="GO" id="GO:0016746">
    <property type="term" value="F:acyltransferase activity"/>
    <property type="evidence" value="ECO:0007669"/>
    <property type="project" value="UniProtKB-KW"/>
</dbReference>
<comment type="caution">
    <text evidence="6">The sequence shown here is derived from an EMBL/GenBank/DDBJ whole genome shotgun (WGS) entry which is preliminary data.</text>
</comment>
<dbReference type="InterPro" id="IPR011004">
    <property type="entry name" value="Trimer_LpxA-like_sf"/>
</dbReference>
<dbReference type="PANTHER" id="PTHR43300:SF11">
    <property type="entry name" value="ACETYLTRANSFERASE RV3034C-RELATED"/>
    <property type="match status" value="1"/>
</dbReference>
<dbReference type="EMBL" id="BJZT01000034">
    <property type="protein sequence ID" value="GEP00710.1"/>
    <property type="molecule type" value="Genomic_DNA"/>
</dbReference>
<dbReference type="GO" id="GO:0046677">
    <property type="term" value="P:response to antibiotic"/>
    <property type="evidence" value="ECO:0007669"/>
    <property type="project" value="UniProtKB-KW"/>
</dbReference>
<dbReference type="FunFam" id="2.160.10.10:FF:000037">
    <property type="entry name" value="Streptogramin A acetyltransferase"/>
    <property type="match status" value="1"/>
</dbReference>
<protein>
    <submittedName>
        <fullName evidence="6">Vat family streptogramin A O-acetyltransferase</fullName>
    </submittedName>
</protein>
<comment type="similarity">
    <text evidence="1">Belongs to the transferase hexapeptide repeat family.</text>
</comment>
<keyword evidence="2 6" id="KW-0808">Transferase</keyword>
<dbReference type="AlphaFoldDB" id="A0A512ISM9"/>
<evidence type="ECO:0000256" key="2">
    <source>
        <dbReference type="ARBA" id="ARBA00022679"/>
    </source>
</evidence>
<gene>
    <name evidence="6" type="primary">satA</name>
    <name evidence="6" type="ORF">MHA02_30970</name>
</gene>
<proteinExistence type="inferred from homology"/>
<evidence type="ECO:0000256" key="3">
    <source>
        <dbReference type="ARBA" id="ARBA00022737"/>
    </source>
</evidence>
<name>A0A512ISM9_9HYPH</name>
<organism evidence="6 7">
    <name type="scientific">Methylobacterium haplocladii</name>
    <dbReference type="NCBI Taxonomy" id="1176176"/>
    <lineage>
        <taxon>Bacteria</taxon>
        <taxon>Pseudomonadati</taxon>
        <taxon>Pseudomonadota</taxon>
        <taxon>Alphaproteobacteria</taxon>
        <taxon>Hyphomicrobiales</taxon>
        <taxon>Methylobacteriaceae</taxon>
        <taxon>Methylobacterium</taxon>
    </lineage>
</organism>